<keyword evidence="1" id="KW-0678">Repressor</keyword>
<evidence type="ECO:0000256" key="5">
    <source>
        <dbReference type="PROSITE-ProRule" id="PRU00335"/>
    </source>
</evidence>
<accession>A0A840F4D7</accession>
<dbReference type="InterPro" id="IPR050109">
    <property type="entry name" value="HTH-type_TetR-like_transc_reg"/>
</dbReference>
<sequence>MTSEAAAQPARRKRGRPPAAGKSKKDLDGGKSRDREVVAAAVRLFYSKGYAATSIQDIADELGLLKGSVYYYIDTKETLLRRIFETSHEQVREIAEKYQAPEDGSALERFRGFLREYALWYLRNIPRASLFAREWRHASDELRAVMLEQRKYYDHALRALILAVGDERRLEVADDASMISNFIMSAVSSLPDWFHPDGSRSAEDVATHYVDYATRVLTGGDVQPG</sequence>
<dbReference type="PROSITE" id="PS50977">
    <property type="entry name" value="HTH_TETR_2"/>
    <property type="match status" value="1"/>
</dbReference>
<dbReference type="InterPro" id="IPR036271">
    <property type="entry name" value="Tet_transcr_reg_TetR-rel_C_sf"/>
</dbReference>
<dbReference type="GO" id="GO:0000976">
    <property type="term" value="F:transcription cis-regulatory region binding"/>
    <property type="evidence" value="ECO:0007669"/>
    <property type="project" value="TreeGrafter"/>
</dbReference>
<gene>
    <name evidence="8" type="ORF">BKA16_002881</name>
</gene>
<dbReference type="EMBL" id="JACIFP010000001">
    <property type="protein sequence ID" value="MBB4136329.1"/>
    <property type="molecule type" value="Genomic_DNA"/>
</dbReference>
<proteinExistence type="predicted"/>
<protein>
    <submittedName>
        <fullName evidence="8">AcrR family transcriptional regulator</fullName>
    </submittedName>
</protein>
<evidence type="ECO:0000313" key="9">
    <source>
        <dbReference type="Proteomes" id="UP000551501"/>
    </source>
</evidence>
<dbReference type="PRINTS" id="PR00455">
    <property type="entry name" value="HTHTETR"/>
</dbReference>
<dbReference type="SUPFAM" id="SSF48498">
    <property type="entry name" value="Tetracyclin repressor-like, C-terminal domain"/>
    <property type="match status" value="1"/>
</dbReference>
<organism evidence="8 9">
    <name type="scientific">Gordonia humi</name>
    <dbReference type="NCBI Taxonomy" id="686429"/>
    <lineage>
        <taxon>Bacteria</taxon>
        <taxon>Bacillati</taxon>
        <taxon>Actinomycetota</taxon>
        <taxon>Actinomycetes</taxon>
        <taxon>Mycobacteriales</taxon>
        <taxon>Gordoniaceae</taxon>
        <taxon>Gordonia</taxon>
    </lineage>
</organism>
<name>A0A840F4D7_9ACTN</name>
<reference evidence="8 9" key="1">
    <citation type="submission" date="2020-08" db="EMBL/GenBank/DDBJ databases">
        <title>Sequencing the genomes of 1000 actinobacteria strains.</title>
        <authorList>
            <person name="Klenk H.-P."/>
        </authorList>
    </citation>
    <scope>NUCLEOTIDE SEQUENCE [LARGE SCALE GENOMIC DNA]</scope>
    <source>
        <strain evidence="8 9">DSM 45298</strain>
    </source>
</reference>
<evidence type="ECO:0000256" key="2">
    <source>
        <dbReference type="ARBA" id="ARBA00023015"/>
    </source>
</evidence>
<dbReference type="Pfam" id="PF00440">
    <property type="entry name" value="TetR_N"/>
    <property type="match status" value="1"/>
</dbReference>
<evidence type="ECO:0000256" key="6">
    <source>
        <dbReference type="SAM" id="MobiDB-lite"/>
    </source>
</evidence>
<feature type="DNA-binding region" description="H-T-H motif" evidence="5">
    <location>
        <begin position="54"/>
        <end position="73"/>
    </location>
</feature>
<dbReference type="PANTHER" id="PTHR30055">
    <property type="entry name" value="HTH-TYPE TRANSCRIPTIONAL REGULATOR RUTR"/>
    <property type="match status" value="1"/>
</dbReference>
<feature type="domain" description="HTH tetR-type" evidence="7">
    <location>
        <begin position="31"/>
        <end position="91"/>
    </location>
</feature>
<evidence type="ECO:0000256" key="1">
    <source>
        <dbReference type="ARBA" id="ARBA00022491"/>
    </source>
</evidence>
<dbReference type="Pfam" id="PF17932">
    <property type="entry name" value="TetR_C_24"/>
    <property type="match status" value="1"/>
</dbReference>
<evidence type="ECO:0000256" key="4">
    <source>
        <dbReference type="ARBA" id="ARBA00023163"/>
    </source>
</evidence>
<comment type="caution">
    <text evidence="8">The sequence shown here is derived from an EMBL/GenBank/DDBJ whole genome shotgun (WGS) entry which is preliminary data.</text>
</comment>
<dbReference type="RefSeq" id="WP_183371321.1">
    <property type="nucleotide sequence ID" value="NZ_BAABHL010000043.1"/>
</dbReference>
<dbReference type="InterPro" id="IPR041490">
    <property type="entry name" value="KstR2_TetR_C"/>
</dbReference>
<keyword evidence="9" id="KW-1185">Reference proteome</keyword>
<keyword evidence="2" id="KW-0805">Transcription regulation</keyword>
<evidence type="ECO:0000259" key="7">
    <source>
        <dbReference type="PROSITE" id="PS50977"/>
    </source>
</evidence>
<dbReference type="PANTHER" id="PTHR30055:SF175">
    <property type="entry name" value="HTH-TYPE TRANSCRIPTIONAL REPRESSOR KSTR2"/>
    <property type="match status" value="1"/>
</dbReference>
<dbReference type="InterPro" id="IPR009057">
    <property type="entry name" value="Homeodomain-like_sf"/>
</dbReference>
<evidence type="ECO:0000256" key="3">
    <source>
        <dbReference type="ARBA" id="ARBA00023125"/>
    </source>
</evidence>
<dbReference type="InterPro" id="IPR001647">
    <property type="entry name" value="HTH_TetR"/>
</dbReference>
<evidence type="ECO:0000313" key="8">
    <source>
        <dbReference type="EMBL" id="MBB4136329.1"/>
    </source>
</evidence>
<dbReference type="GO" id="GO:0003700">
    <property type="term" value="F:DNA-binding transcription factor activity"/>
    <property type="evidence" value="ECO:0007669"/>
    <property type="project" value="TreeGrafter"/>
</dbReference>
<keyword evidence="3 5" id="KW-0238">DNA-binding</keyword>
<feature type="compositionally biased region" description="Basic and acidic residues" evidence="6">
    <location>
        <begin position="23"/>
        <end position="32"/>
    </location>
</feature>
<dbReference type="Gene3D" id="1.10.357.10">
    <property type="entry name" value="Tetracycline Repressor, domain 2"/>
    <property type="match status" value="1"/>
</dbReference>
<feature type="region of interest" description="Disordered" evidence="6">
    <location>
        <begin position="1"/>
        <end position="32"/>
    </location>
</feature>
<keyword evidence="4" id="KW-0804">Transcription</keyword>
<dbReference type="AlphaFoldDB" id="A0A840F4D7"/>
<dbReference type="Proteomes" id="UP000551501">
    <property type="component" value="Unassembled WGS sequence"/>
</dbReference>
<dbReference type="SUPFAM" id="SSF46689">
    <property type="entry name" value="Homeodomain-like"/>
    <property type="match status" value="1"/>
</dbReference>